<evidence type="ECO:0000313" key="12">
    <source>
        <dbReference type="EMBL" id="MBT9291953.1"/>
    </source>
</evidence>
<dbReference type="GO" id="GO:0003909">
    <property type="term" value="F:DNA ligase activity"/>
    <property type="evidence" value="ECO:0007669"/>
    <property type="project" value="TreeGrafter"/>
</dbReference>
<dbReference type="InterPro" id="IPR052915">
    <property type="entry name" value="RtcB-like"/>
</dbReference>
<keyword evidence="2" id="KW-0436">Ligase</keyword>
<evidence type="ECO:0000256" key="7">
    <source>
        <dbReference type="ARBA" id="ARBA00023211"/>
    </source>
</evidence>
<keyword evidence="7 11" id="KW-0464">Manganese</keyword>
<comment type="cofactor">
    <cofactor evidence="11">
        <name>Mn(2+)</name>
        <dbReference type="ChEBI" id="CHEBI:29035"/>
    </cofactor>
    <text evidence="11">Binds 2 manganese ions per subunit.</text>
</comment>
<evidence type="ECO:0000256" key="2">
    <source>
        <dbReference type="ARBA" id="ARBA00022598"/>
    </source>
</evidence>
<name>A0A947D7S5_9HYPH</name>
<dbReference type="Pfam" id="PF01139">
    <property type="entry name" value="RtcB"/>
    <property type="match status" value="1"/>
</dbReference>
<evidence type="ECO:0000256" key="3">
    <source>
        <dbReference type="ARBA" id="ARBA00022723"/>
    </source>
</evidence>
<sequence>MSITGHQLIEWGFAPGIWFKDALPVANRLAAEGADETAIRAAVAGMAPPATVPLKAAGAVAYHLNIEAEHPHEVDNIAAVERHMAALMRLPTAVAGAIMPDACPAGAALGTIPVGGIVATENAIHPGMHSADICCSVAISVLGDVDPRRVLDLGMVLSHFGPGGRAPDRRIAPPDEVIARFDGNPFLSGLQQPAAEHFGTQGDGNHFFFVGRLKSTGAVAMVTHHGSRKPGAMVYKRGMTVAERWRQTLSPETPEHNAWIPAETHEGRYYWEALQTIRAWTKANHWAIHDLVADALQVTPEDRFWNEHNFVFQRTDGRYYHAKGATPAWADFAADSSGLTLIPLNMAEPVLITRGRDAAHGIGFCPHGAGRNFGRREHMRRNAHRAEADILAEETKGIDARFYAGIPDLSELPSAYKDAKAVRRQIERFGLAEVVDEVVPYGSIMAGDWERPHRESRIAAKAARREGDAAAG</sequence>
<dbReference type="PANTHER" id="PTHR43749:SF2">
    <property type="entry name" value="RNA-SPLICING LIGASE RTCB"/>
    <property type="match status" value="1"/>
</dbReference>
<dbReference type="GO" id="GO:0042245">
    <property type="term" value="P:RNA repair"/>
    <property type="evidence" value="ECO:0007669"/>
    <property type="project" value="UniProtKB-KW"/>
</dbReference>
<dbReference type="PANTHER" id="PTHR43749">
    <property type="entry name" value="RNA-SPLICING LIGASE RTCB"/>
    <property type="match status" value="1"/>
</dbReference>
<feature type="binding site" evidence="10">
    <location>
        <begin position="308"/>
        <end position="309"/>
    </location>
    <ligand>
        <name>GMP</name>
        <dbReference type="ChEBI" id="CHEBI:58115"/>
    </ligand>
</feature>
<proteinExistence type="predicted"/>
<feature type="binding site" evidence="11">
    <location>
        <position position="308"/>
    </location>
    <ligand>
        <name>Mn(2+)</name>
        <dbReference type="ChEBI" id="CHEBI:29035"/>
        <label>2</label>
    </ligand>
</feature>
<evidence type="ECO:0000256" key="9">
    <source>
        <dbReference type="PIRSR" id="PIRSR601233-1"/>
    </source>
</evidence>
<dbReference type="Proteomes" id="UP000766595">
    <property type="component" value="Unassembled WGS sequence"/>
</dbReference>
<dbReference type="GO" id="GO:0170057">
    <property type="term" value="F:RNA ligase (GTP) activity"/>
    <property type="evidence" value="ECO:0007669"/>
    <property type="project" value="UniProtKB-EC"/>
</dbReference>
<comment type="caution">
    <text evidence="12">The sequence shown here is derived from an EMBL/GenBank/DDBJ whole genome shotgun (WGS) entry which is preliminary data.</text>
</comment>
<keyword evidence="3 11" id="KW-0479">Metal-binding</keyword>
<keyword evidence="6 10" id="KW-0342">GTP-binding</keyword>
<evidence type="ECO:0000256" key="10">
    <source>
        <dbReference type="PIRSR" id="PIRSR601233-2"/>
    </source>
</evidence>
<dbReference type="InterPro" id="IPR036025">
    <property type="entry name" value="RtcB-like_sf"/>
</dbReference>
<evidence type="ECO:0000256" key="6">
    <source>
        <dbReference type="ARBA" id="ARBA00023134"/>
    </source>
</evidence>
<dbReference type="SUPFAM" id="SSF103365">
    <property type="entry name" value="Hypothetical protein PH1602"/>
    <property type="match status" value="1"/>
</dbReference>
<dbReference type="GO" id="GO:0005525">
    <property type="term" value="F:GTP binding"/>
    <property type="evidence" value="ECO:0007669"/>
    <property type="project" value="UniProtKB-KW"/>
</dbReference>
<feature type="binding site" evidence="10">
    <location>
        <begin position="343"/>
        <end position="346"/>
    </location>
    <ligand>
        <name>GMP</name>
        <dbReference type="ChEBI" id="CHEBI:58115"/>
    </ligand>
</feature>
<dbReference type="GO" id="GO:0006281">
    <property type="term" value="P:DNA repair"/>
    <property type="evidence" value="ECO:0007669"/>
    <property type="project" value="TreeGrafter"/>
</dbReference>
<dbReference type="GO" id="GO:0006396">
    <property type="term" value="P:RNA processing"/>
    <property type="evidence" value="ECO:0007669"/>
    <property type="project" value="InterPro"/>
</dbReference>
<feature type="binding site" evidence="11">
    <location>
        <position position="206"/>
    </location>
    <ligand>
        <name>Mn(2+)</name>
        <dbReference type="ChEBI" id="CHEBI:29035"/>
        <label>1</label>
    </ligand>
</feature>
<feature type="binding site" evidence="11">
    <location>
        <position position="224"/>
    </location>
    <ligand>
        <name>Mn(2+)</name>
        <dbReference type="ChEBI" id="CHEBI:29035"/>
        <label>2</label>
    </ligand>
</feature>
<evidence type="ECO:0000256" key="11">
    <source>
        <dbReference type="PIRSR" id="PIRSR601233-3"/>
    </source>
</evidence>
<evidence type="ECO:0000256" key="8">
    <source>
        <dbReference type="ARBA" id="ARBA00047746"/>
    </source>
</evidence>
<reference evidence="12 13" key="1">
    <citation type="submission" date="2021-06" db="EMBL/GenBank/DDBJ databases">
        <authorList>
            <person name="Grouzdev D.S."/>
            <person name="Koziaeva V."/>
        </authorList>
    </citation>
    <scope>NUCLEOTIDE SEQUENCE [LARGE SCALE GENOMIC DNA]</scope>
    <source>
        <strain evidence="12 13">22</strain>
    </source>
</reference>
<accession>A0A947D7S5</accession>
<keyword evidence="4 10" id="KW-0547">Nucleotide-binding</keyword>
<evidence type="ECO:0000256" key="1">
    <source>
        <dbReference type="ARBA" id="ARBA00012726"/>
    </source>
</evidence>
<feature type="binding site" evidence="10">
    <location>
        <begin position="367"/>
        <end position="370"/>
    </location>
    <ligand>
        <name>GMP</name>
        <dbReference type="ChEBI" id="CHEBI:58115"/>
    </ligand>
</feature>
<evidence type="ECO:0000256" key="4">
    <source>
        <dbReference type="ARBA" id="ARBA00022741"/>
    </source>
</evidence>
<dbReference type="Gene3D" id="3.90.1860.10">
    <property type="entry name" value="tRNA-splicing ligase RtcB"/>
    <property type="match status" value="1"/>
</dbReference>
<dbReference type="RefSeq" id="WP_261970475.1">
    <property type="nucleotide sequence ID" value="NZ_JAHHZF010000011.1"/>
</dbReference>
<keyword evidence="13" id="KW-1185">Reference proteome</keyword>
<keyword evidence="5" id="KW-0692">RNA repair</keyword>
<dbReference type="InterPro" id="IPR001233">
    <property type="entry name" value="RtcB"/>
</dbReference>
<dbReference type="EMBL" id="JAHHZF010000011">
    <property type="protein sequence ID" value="MBT9291953.1"/>
    <property type="molecule type" value="Genomic_DNA"/>
</dbReference>
<feature type="active site" description="GMP-histidine intermediate" evidence="9">
    <location>
        <position position="367"/>
    </location>
</feature>
<protein>
    <recommendedName>
        <fullName evidence="1">3'-phosphate/5'-hydroxy nucleic acid ligase</fullName>
        <ecNumber evidence="1">6.5.1.8</ecNumber>
    </recommendedName>
</protein>
<gene>
    <name evidence="12" type="ORF">KL771_20985</name>
</gene>
<comment type="catalytic activity">
    <reaction evidence="8">
        <text>a 3'-end 3'-phospho-ribonucleotide-RNA + a 5'-end dephospho-ribonucleoside-RNA + GTP = a ribonucleotidyl-ribonucleotide-RNA + GMP + diphosphate</text>
        <dbReference type="Rhea" id="RHEA:68076"/>
        <dbReference type="Rhea" id="RHEA-COMP:10463"/>
        <dbReference type="Rhea" id="RHEA-COMP:13936"/>
        <dbReference type="Rhea" id="RHEA-COMP:17355"/>
        <dbReference type="ChEBI" id="CHEBI:33019"/>
        <dbReference type="ChEBI" id="CHEBI:37565"/>
        <dbReference type="ChEBI" id="CHEBI:58115"/>
        <dbReference type="ChEBI" id="CHEBI:83062"/>
        <dbReference type="ChEBI" id="CHEBI:138284"/>
        <dbReference type="ChEBI" id="CHEBI:173118"/>
        <dbReference type="EC" id="6.5.1.8"/>
    </reaction>
</comment>
<dbReference type="GO" id="GO:0030145">
    <property type="term" value="F:manganese ion binding"/>
    <property type="evidence" value="ECO:0007669"/>
    <property type="project" value="TreeGrafter"/>
</dbReference>
<dbReference type="EC" id="6.5.1.8" evidence="1"/>
<organism evidence="12 13">
    <name type="scientific">Prosthecodimorpha staleyi</name>
    <dbReference type="NCBI Taxonomy" id="2840188"/>
    <lineage>
        <taxon>Bacteria</taxon>
        <taxon>Pseudomonadati</taxon>
        <taxon>Pseudomonadota</taxon>
        <taxon>Alphaproteobacteria</taxon>
        <taxon>Hyphomicrobiales</taxon>
        <taxon>Ancalomicrobiaceae</taxon>
        <taxon>Prosthecodimorpha</taxon>
    </lineage>
</organism>
<evidence type="ECO:0000313" key="13">
    <source>
        <dbReference type="Proteomes" id="UP000766595"/>
    </source>
</evidence>
<evidence type="ECO:0000256" key="5">
    <source>
        <dbReference type="ARBA" id="ARBA00022800"/>
    </source>
</evidence>
<dbReference type="AlphaFoldDB" id="A0A947D7S5"/>